<feature type="region of interest" description="Disordered" evidence="1">
    <location>
        <begin position="874"/>
        <end position="930"/>
    </location>
</feature>
<dbReference type="Proteomes" id="UP001175000">
    <property type="component" value="Unassembled WGS sequence"/>
</dbReference>
<feature type="compositionally biased region" description="Low complexity" evidence="1">
    <location>
        <begin position="70"/>
        <end position="80"/>
    </location>
</feature>
<feature type="compositionally biased region" description="Polar residues" evidence="1">
    <location>
        <begin position="956"/>
        <end position="977"/>
    </location>
</feature>
<feature type="compositionally biased region" description="Acidic residues" evidence="1">
    <location>
        <begin position="1358"/>
        <end position="1367"/>
    </location>
</feature>
<dbReference type="EMBL" id="JAULSU010000001">
    <property type="protein sequence ID" value="KAK0633244.1"/>
    <property type="molecule type" value="Genomic_DNA"/>
</dbReference>
<feature type="region of interest" description="Disordered" evidence="1">
    <location>
        <begin position="174"/>
        <end position="299"/>
    </location>
</feature>
<feature type="region of interest" description="Disordered" evidence="1">
    <location>
        <begin position="325"/>
        <end position="350"/>
    </location>
</feature>
<sequence>MFGSRRQRPNPPPTSSTADPNAATAAAAVFKRHESNSSLSAAAAAAALAARPTTPTRVADVQTKRTMRRSASIASSAASSDNHERPGLQRRGSSGSMTERTFRSPSPHRPTSSGSAHRQSQSFSYTAMEDTPPVPALPRGAEIATHHVPRRRATSSGVNTTPLRLASQILASDDTPSWFGASKMGDLNNVRRTDPAMASPPSSPPQAVRGEQQTELVRSSSRSSSVNFSYPSRARVGSPTAPPAGTRNLAELQPRSAAQEQTTAARQAQQPRQAKPQPKKRHSTAAPSHSSVSTPADEVLVYDPNSRRMVRQADLWTLEQAVRHAMPPPINSKRKKQTPQRAGSHLAKGTMGRTRINAPAVEQAKNLQVVKPGAEHPSQGMDPEEVEEPAVKTLTSSPKIEPQQNRNHAAGPTLRSQFSDPTAVAAPRLDSTSRDLSQQTVKRQPSVVKEEPELEFETENDPQMVIGWVPDTVPAAQRSSPEARAGAQRNLEQAVEVVPSFDTPVAVSPPTPQEPIFAAGIPQSNSASLNETHQSASEPLRLSHAHQERATSSSPVRQAHFGSVSNNLTVRHSPPPRSISPRKSALKHSSSPNRGASPSDDTSEASGGFNSREESPIVRKKSVRVSFDDGNTVVVGESASTNQSDSPVFASPQHTVRRPWYSSIGRSKKELPPLDDDEIMKPRPALPSFGSVRDRKPRESPQDEGERPLVRPIVERLHGSTAPNAPSGAADDGKTSEAAAIGQSSDFAVGAILAREQEERSKVPANTSRYREPLPPVVTSVEGSGYMSDSSTSSSSELESQGIPEEAAVNLRHSATVDTDPIVIEAKPAVGPIKLGDASEMAVPAISISQPTPPVAEKKPMPSFFLDVPGGFPQDDSDLSAAEGSKNATIVANGLDPTLTPPPPGQSAISSTVEPSSDSESSIYSDAYEDLSEIEGDGFQSLNAVLETSPPVKTSTVTLLTNAGPQQSSELQGQSRPDVQAPASSSAVVPPAQPTEPAESGKPEDEWEKVKAYWKNLTADKRAQLEREATEDAGIEGDLEEVQAVQKPKKKKSVERRNSERKALAVHMAQQMVAQQQKQAEAKPVERNYMIQPGTKWAEGSNVRSSMQTTLRGQPPQQLSAATSNDAPRLRKSMRINGSSANGAAQSSRARPLDTRPASMVVPPTSQHQRASEPTSQHSHRPLLLRRRGSTSSESSFKRTRPGIAAHVSGFRTSMRQASSPSAVAQPEQRDGKRFSLRSLSPPNSALKRNSSGPPVSMGTGTHMRQTLRDSSSERKKSSGGLRLPGFGSKKAGKHSGTQFSSRFGDSSDDDGDGGKSGFRSRFEDSSDDEAVSPVVLPKSIPRSLRPQDSVASTALPEELEESEEQLPGENSGVNTNQERVQEQALSPVTQQLAAATVQPVKSGSSRLVGSQTAPALLTTGTTKVTERRNSVTSKRGSLMTALRRKKHNSSGKISRPGITESAARRDTKLERNLSQLRGIRSDQDEPEIEDDIAEQGKTLSPPRSPRLQKRVVSLARSMGNTDTNAAAGTDLPLPLALTASPAVELPSATLSEKEFLGTPIRRPNTRSGNLGTRTLSGLSSVGVGVGAAPPSGFLKRRTLSAGITSLEAPSAAGASSTKKKKFGALRRMFGLAD</sequence>
<feature type="region of interest" description="Disordered" evidence="1">
    <location>
        <begin position="956"/>
        <end position="1007"/>
    </location>
</feature>
<feature type="region of interest" description="Disordered" evidence="1">
    <location>
        <begin position="472"/>
        <end position="491"/>
    </location>
</feature>
<evidence type="ECO:0000313" key="3">
    <source>
        <dbReference type="Proteomes" id="UP001175000"/>
    </source>
</evidence>
<feature type="region of interest" description="Disordered" evidence="1">
    <location>
        <begin position="1"/>
        <end position="160"/>
    </location>
</feature>
<feature type="compositionally biased region" description="Polar residues" evidence="1">
    <location>
        <begin position="1238"/>
        <end position="1265"/>
    </location>
</feature>
<feature type="region of interest" description="Disordered" evidence="1">
    <location>
        <begin position="1025"/>
        <end position="1386"/>
    </location>
</feature>
<comment type="caution">
    <text evidence="2">The sequence shown here is derived from an EMBL/GenBank/DDBJ whole genome shotgun (WGS) entry which is preliminary data.</text>
</comment>
<feature type="compositionally biased region" description="Polar residues" evidence="1">
    <location>
        <begin position="393"/>
        <end position="407"/>
    </location>
</feature>
<accession>A0AA40CDA9</accession>
<feature type="compositionally biased region" description="Polar residues" evidence="1">
    <location>
        <begin position="1211"/>
        <end position="1223"/>
    </location>
</feature>
<feature type="region of interest" description="Disordered" evidence="1">
    <location>
        <begin position="368"/>
        <end position="464"/>
    </location>
</feature>
<feature type="compositionally biased region" description="Low complexity" evidence="1">
    <location>
        <begin position="1065"/>
        <end position="1079"/>
    </location>
</feature>
<protein>
    <submittedName>
        <fullName evidence="2">Uncharacterized protein</fullName>
    </submittedName>
</protein>
<evidence type="ECO:0000256" key="1">
    <source>
        <dbReference type="SAM" id="MobiDB-lite"/>
    </source>
</evidence>
<proteinExistence type="predicted"/>
<feature type="compositionally biased region" description="Low complexity" evidence="1">
    <location>
        <begin position="257"/>
        <end position="276"/>
    </location>
</feature>
<feature type="compositionally biased region" description="Basic and acidic residues" evidence="1">
    <location>
        <begin position="1267"/>
        <end position="1277"/>
    </location>
</feature>
<keyword evidence="3" id="KW-1185">Reference proteome</keyword>
<feature type="compositionally biased region" description="Polar residues" evidence="1">
    <location>
        <begin position="434"/>
        <end position="443"/>
    </location>
</feature>
<feature type="compositionally biased region" description="Polar residues" evidence="1">
    <location>
        <begin position="1399"/>
        <end position="1424"/>
    </location>
</feature>
<feature type="compositionally biased region" description="Low complexity" evidence="1">
    <location>
        <begin position="37"/>
        <end position="50"/>
    </location>
</feature>
<feature type="compositionally biased region" description="Polar residues" evidence="1">
    <location>
        <begin position="522"/>
        <end position="537"/>
    </location>
</feature>
<feature type="compositionally biased region" description="Basic residues" evidence="1">
    <location>
        <begin position="1178"/>
        <end position="1189"/>
    </location>
</feature>
<organism evidence="2 3">
    <name type="scientific">Immersiella caudata</name>
    <dbReference type="NCBI Taxonomy" id="314043"/>
    <lineage>
        <taxon>Eukaryota</taxon>
        <taxon>Fungi</taxon>
        <taxon>Dikarya</taxon>
        <taxon>Ascomycota</taxon>
        <taxon>Pezizomycotina</taxon>
        <taxon>Sordariomycetes</taxon>
        <taxon>Sordariomycetidae</taxon>
        <taxon>Sordariales</taxon>
        <taxon>Lasiosphaeriaceae</taxon>
        <taxon>Immersiella</taxon>
    </lineage>
</organism>
<feature type="compositionally biased region" description="Polar residues" evidence="1">
    <location>
        <begin position="1102"/>
        <end position="1126"/>
    </location>
</feature>
<evidence type="ECO:0000313" key="2">
    <source>
        <dbReference type="EMBL" id="KAK0633244.1"/>
    </source>
</evidence>
<feature type="compositionally biased region" description="Low complexity" evidence="1">
    <location>
        <begin position="1137"/>
        <end position="1150"/>
    </location>
</feature>
<feature type="compositionally biased region" description="Polar residues" evidence="1">
    <location>
        <begin position="109"/>
        <end position="125"/>
    </location>
</feature>
<feature type="compositionally biased region" description="Low complexity" evidence="1">
    <location>
        <begin position="15"/>
        <end position="28"/>
    </location>
</feature>
<feature type="compositionally biased region" description="Polar residues" evidence="1">
    <location>
        <begin position="285"/>
        <end position="294"/>
    </location>
</feature>
<feature type="region of interest" description="Disordered" evidence="1">
    <location>
        <begin position="502"/>
        <end position="743"/>
    </location>
</feature>
<feature type="compositionally biased region" description="Basic and acidic residues" evidence="1">
    <location>
        <begin position="692"/>
        <end position="718"/>
    </location>
</feature>
<feature type="compositionally biased region" description="Polar residues" evidence="1">
    <location>
        <begin position="1164"/>
        <end position="1177"/>
    </location>
</feature>
<feature type="region of interest" description="Disordered" evidence="1">
    <location>
        <begin position="757"/>
        <end position="803"/>
    </location>
</feature>
<feature type="compositionally biased region" description="Polar residues" evidence="1">
    <location>
        <begin position="1372"/>
        <end position="1386"/>
    </location>
</feature>
<name>A0AA40CDA9_9PEZI</name>
<feature type="compositionally biased region" description="Acidic residues" evidence="1">
    <location>
        <begin position="1031"/>
        <end position="1041"/>
    </location>
</feature>
<feature type="compositionally biased region" description="Low complexity" evidence="1">
    <location>
        <begin position="979"/>
        <end position="990"/>
    </location>
</feature>
<feature type="compositionally biased region" description="Low complexity" evidence="1">
    <location>
        <begin position="910"/>
        <end position="926"/>
    </location>
</feature>
<gene>
    <name evidence="2" type="ORF">B0T14DRAFT_550554</name>
</gene>
<feature type="compositionally biased region" description="Polar residues" evidence="1">
    <location>
        <begin position="587"/>
        <end position="609"/>
    </location>
</feature>
<feature type="compositionally biased region" description="Low complexity" evidence="1">
    <location>
        <begin position="782"/>
        <end position="802"/>
    </location>
</feature>
<feature type="region of interest" description="Disordered" evidence="1">
    <location>
        <begin position="1399"/>
        <end position="1466"/>
    </location>
</feature>
<reference evidence="2" key="1">
    <citation type="submission" date="2023-06" db="EMBL/GenBank/DDBJ databases">
        <title>Genome-scale phylogeny and comparative genomics of the fungal order Sordariales.</title>
        <authorList>
            <consortium name="Lawrence Berkeley National Laboratory"/>
            <person name="Hensen N."/>
            <person name="Bonometti L."/>
            <person name="Westerberg I."/>
            <person name="Brannstrom I.O."/>
            <person name="Guillou S."/>
            <person name="Cros-Aarteil S."/>
            <person name="Calhoun S."/>
            <person name="Haridas S."/>
            <person name="Kuo A."/>
            <person name="Mondo S."/>
            <person name="Pangilinan J."/>
            <person name="Riley R."/>
            <person name="Labutti K."/>
            <person name="Andreopoulos B."/>
            <person name="Lipzen A."/>
            <person name="Chen C."/>
            <person name="Yanf M."/>
            <person name="Daum C."/>
            <person name="Ng V."/>
            <person name="Clum A."/>
            <person name="Steindorff A."/>
            <person name="Ohm R."/>
            <person name="Martin F."/>
            <person name="Silar P."/>
            <person name="Natvig D."/>
            <person name="Lalanne C."/>
            <person name="Gautier V."/>
            <person name="Ament-Velasquez S.L."/>
            <person name="Kruys A."/>
            <person name="Hutchinson M.I."/>
            <person name="Powell A.J."/>
            <person name="Barry K."/>
            <person name="Miller A.N."/>
            <person name="Grigoriev I.V."/>
            <person name="Debuchy R."/>
            <person name="Gladieux P."/>
            <person name="Thoren M.H."/>
            <person name="Johannesson H."/>
        </authorList>
    </citation>
    <scope>NUCLEOTIDE SEQUENCE</scope>
    <source>
        <strain evidence="2">CBS 606.72</strain>
    </source>
</reference>